<evidence type="ECO:0000313" key="3">
    <source>
        <dbReference type="EMBL" id="HIV09903.1"/>
    </source>
</evidence>
<sequence>MTRRAAALALALLPALAQAWAPKSRAAYDDIVRAEPFGPMAAEVFGAQADPETPIVTQEMVEEESNKIQLCAMTVTPDGRTAVGLIDNGVQPPAYITLFDGDESNGLELLISDLDREFATFRRDGVTFTLGLGLGLMETITPELLAQRQAQAEEEAAAEAERKRKSANSLAEQLIAMQLSLPPDVEAPPLPIPIGDAAAFTREFDPGKERAAPETETEALIQAGVDELKEAVASGESPQDYLKRLVEARQKEVERQKAEKQAAQAALDQELATGGLSDDDAAYLRRRTNIELMKKGVVPLNPVDDLTDAERAEIDAALAAPVE</sequence>
<organism evidence="3 4">
    <name type="scientific">Candidatus Spyradenecus faecavium</name>
    <dbReference type="NCBI Taxonomy" id="2840947"/>
    <lineage>
        <taxon>Bacteria</taxon>
        <taxon>Pseudomonadati</taxon>
        <taxon>Lentisphaerota</taxon>
        <taxon>Lentisphaeria</taxon>
        <taxon>Lentisphaerales</taxon>
        <taxon>Lentisphaeraceae</taxon>
        <taxon>Lentisphaeraceae incertae sedis</taxon>
        <taxon>Candidatus Spyradenecus</taxon>
    </lineage>
</organism>
<reference evidence="3" key="1">
    <citation type="submission" date="2020-10" db="EMBL/GenBank/DDBJ databases">
        <authorList>
            <person name="Gilroy R."/>
        </authorList>
    </citation>
    <scope>NUCLEOTIDE SEQUENCE</scope>
    <source>
        <strain evidence="3">35461</strain>
    </source>
</reference>
<feature type="coiled-coil region" evidence="1">
    <location>
        <begin position="143"/>
        <end position="177"/>
    </location>
</feature>
<proteinExistence type="predicted"/>
<accession>A0A9D1NPI7</accession>
<evidence type="ECO:0000256" key="1">
    <source>
        <dbReference type="SAM" id="Coils"/>
    </source>
</evidence>
<dbReference type="EMBL" id="DVOR01000232">
    <property type="protein sequence ID" value="HIV09903.1"/>
    <property type="molecule type" value="Genomic_DNA"/>
</dbReference>
<dbReference type="Proteomes" id="UP000886845">
    <property type="component" value="Unassembled WGS sequence"/>
</dbReference>
<evidence type="ECO:0000256" key="2">
    <source>
        <dbReference type="SAM" id="SignalP"/>
    </source>
</evidence>
<dbReference type="AlphaFoldDB" id="A0A9D1NPI7"/>
<feature type="chain" id="PRO_5038843744" evidence="2">
    <location>
        <begin position="20"/>
        <end position="323"/>
    </location>
</feature>
<name>A0A9D1NPI7_9BACT</name>
<protein>
    <submittedName>
        <fullName evidence="3">Uncharacterized protein</fullName>
    </submittedName>
</protein>
<reference evidence="3" key="2">
    <citation type="journal article" date="2021" name="PeerJ">
        <title>Extensive microbial diversity within the chicken gut microbiome revealed by metagenomics and culture.</title>
        <authorList>
            <person name="Gilroy R."/>
            <person name="Ravi A."/>
            <person name="Getino M."/>
            <person name="Pursley I."/>
            <person name="Horton D.L."/>
            <person name="Alikhan N.F."/>
            <person name="Baker D."/>
            <person name="Gharbi K."/>
            <person name="Hall N."/>
            <person name="Watson M."/>
            <person name="Adriaenssens E.M."/>
            <person name="Foster-Nyarko E."/>
            <person name="Jarju S."/>
            <person name="Secka A."/>
            <person name="Antonio M."/>
            <person name="Oren A."/>
            <person name="Chaudhuri R.R."/>
            <person name="La Ragione R."/>
            <person name="Hildebrand F."/>
            <person name="Pallen M.J."/>
        </authorList>
    </citation>
    <scope>NUCLEOTIDE SEQUENCE</scope>
    <source>
        <strain evidence="3">35461</strain>
    </source>
</reference>
<keyword evidence="1" id="KW-0175">Coiled coil</keyword>
<evidence type="ECO:0000313" key="4">
    <source>
        <dbReference type="Proteomes" id="UP000886845"/>
    </source>
</evidence>
<feature type="coiled-coil region" evidence="1">
    <location>
        <begin position="243"/>
        <end position="273"/>
    </location>
</feature>
<keyword evidence="2" id="KW-0732">Signal</keyword>
<comment type="caution">
    <text evidence="3">The sequence shown here is derived from an EMBL/GenBank/DDBJ whole genome shotgun (WGS) entry which is preliminary data.</text>
</comment>
<gene>
    <name evidence="3" type="ORF">IAC79_07315</name>
</gene>
<feature type="signal peptide" evidence="2">
    <location>
        <begin position="1"/>
        <end position="19"/>
    </location>
</feature>